<keyword evidence="2" id="KW-1185">Reference proteome</keyword>
<evidence type="ECO:0000313" key="1">
    <source>
        <dbReference type="EMBL" id="KAH3776785.1"/>
    </source>
</evidence>
<proteinExistence type="predicted"/>
<sequence length="74" mass="8288">MLAIGWGSVPYIAIVILDIILKFTQNLHYNDISAEFENGSGPTESMATLGLGRLLTRFSEGKNWLLDWRMSAGW</sequence>
<dbReference type="AlphaFoldDB" id="A0A9D4ECF1"/>
<evidence type="ECO:0000313" key="2">
    <source>
        <dbReference type="Proteomes" id="UP000828390"/>
    </source>
</evidence>
<gene>
    <name evidence="1" type="ORF">DPMN_178218</name>
</gene>
<dbReference type="Proteomes" id="UP000828390">
    <property type="component" value="Unassembled WGS sequence"/>
</dbReference>
<protein>
    <submittedName>
        <fullName evidence="1">Uncharacterized protein</fullName>
    </submittedName>
</protein>
<accession>A0A9D4ECF1</accession>
<dbReference type="EMBL" id="JAIWYP010000009">
    <property type="protein sequence ID" value="KAH3776785.1"/>
    <property type="molecule type" value="Genomic_DNA"/>
</dbReference>
<organism evidence="1 2">
    <name type="scientific">Dreissena polymorpha</name>
    <name type="common">Zebra mussel</name>
    <name type="synonym">Mytilus polymorpha</name>
    <dbReference type="NCBI Taxonomy" id="45954"/>
    <lineage>
        <taxon>Eukaryota</taxon>
        <taxon>Metazoa</taxon>
        <taxon>Spiralia</taxon>
        <taxon>Lophotrochozoa</taxon>
        <taxon>Mollusca</taxon>
        <taxon>Bivalvia</taxon>
        <taxon>Autobranchia</taxon>
        <taxon>Heteroconchia</taxon>
        <taxon>Euheterodonta</taxon>
        <taxon>Imparidentia</taxon>
        <taxon>Neoheterodontei</taxon>
        <taxon>Myida</taxon>
        <taxon>Dreissenoidea</taxon>
        <taxon>Dreissenidae</taxon>
        <taxon>Dreissena</taxon>
    </lineage>
</organism>
<name>A0A9D4ECF1_DREPO</name>
<reference evidence="1" key="2">
    <citation type="submission" date="2020-11" db="EMBL/GenBank/DDBJ databases">
        <authorList>
            <person name="McCartney M.A."/>
            <person name="Auch B."/>
            <person name="Kono T."/>
            <person name="Mallez S."/>
            <person name="Becker A."/>
            <person name="Gohl D.M."/>
            <person name="Silverstein K.A.T."/>
            <person name="Koren S."/>
            <person name="Bechman K.B."/>
            <person name="Herman A."/>
            <person name="Abrahante J.E."/>
            <person name="Garbe J."/>
        </authorList>
    </citation>
    <scope>NUCLEOTIDE SEQUENCE</scope>
    <source>
        <strain evidence="1">Duluth1</strain>
        <tissue evidence="1">Whole animal</tissue>
    </source>
</reference>
<comment type="caution">
    <text evidence="1">The sequence shown here is derived from an EMBL/GenBank/DDBJ whole genome shotgun (WGS) entry which is preliminary data.</text>
</comment>
<reference evidence="1" key="1">
    <citation type="journal article" date="2019" name="bioRxiv">
        <title>The Genome of the Zebra Mussel, Dreissena polymorpha: A Resource for Invasive Species Research.</title>
        <authorList>
            <person name="McCartney M.A."/>
            <person name="Auch B."/>
            <person name="Kono T."/>
            <person name="Mallez S."/>
            <person name="Zhang Y."/>
            <person name="Obille A."/>
            <person name="Becker A."/>
            <person name="Abrahante J.E."/>
            <person name="Garbe J."/>
            <person name="Badalamenti J.P."/>
            <person name="Herman A."/>
            <person name="Mangelson H."/>
            <person name="Liachko I."/>
            <person name="Sullivan S."/>
            <person name="Sone E.D."/>
            <person name="Koren S."/>
            <person name="Silverstein K.A.T."/>
            <person name="Beckman K.B."/>
            <person name="Gohl D.M."/>
        </authorList>
    </citation>
    <scope>NUCLEOTIDE SEQUENCE</scope>
    <source>
        <strain evidence="1">Duluth1</strain>
        <tissue evidence="1">Whole animal</tissue>
    </source>
</reference>